<evidence type="ECO:0000256" key="5">
    <source>
        <dbReference type="SAM" id="Phobius"/>
    </source>
</evidence>
<feature type="transmembrane region" description="Helical" evidence="5">
    <location>
        <begin position="302"/>
        <end position="326"/>
    </location>
</feature>
<feature type="transmembrane region" description="Helical" evidence="5">
    <location>
        <begin position="137"/>
        <end position="157"/>
    </location>
</feature>
<dbReference type="PANTHER" id="PTHR47547:SF1">
    <property type="entry name" value="ASPARTATE-PROTON SYMPORTER"/>
    <property type="match status" value="1"/>
</dbReference>
<evidence type="ECO:0000256" key="1">
    <source>
        <dbReference type="ARBA" id="ARBA00004141"/>
    </source>
</evidence>
<dbReference type="GO" id="GO:0016020">
    <property type="term" value="C:membrane"/>
    <property type="evidence" value="ECO:0007669"/>
    <property type="project" value="UniProtKB-SubCell"/>
</dbReference>
<reference evidence="6 7" key="1">
    <citation type="journal article" date="2019" name="Syst. Appl. Microbiol.">
        <title>Polyphasic characterization of two novel Lactobacillus spp. isolated from blown salami packages: Description of Lactobacillus halodurans sp. nov. and Lactobacillus salsicarnum sp. nov.</title>
        <authorList>
            <person name="Schuster J.A."/>
            <person name="Klingl A."/>
            <person name="Vogel R.F."/>
            <person name="Ehrmann M.A."/>
        </authorList>
    </citation>
    <scope>NUCLEOTIDE SEQUENCE [LARGE SCALE GENOMIC DNA]</scope>
    <source>
        <strain evidence="6 7">TMW 1.2118</strain>
    </source>
</reference>
<dbReference type="InterPro" id="IPR002293">
    <property type="entry name" value="AA/rel_permease1"/>
</dbReference>
<keyword evidence="3 5" id="KW-1133">Transmembrane helix</keyword>
<feature type="transmembrane region" description="Helical" evidence="5">
    <location>
        <begin position="210"/>
        <end position="234"/>
    </location>
</feature>
<dbReference type="GO" id="GO:0022857">
    <property type="term" value="F:transmembrane transporter activity"/>
    <property type="evidence" value="ECO:0007669"/>
    <property type="project" value="InterPro"/>
</dbReference>
<feature type="transmembrane region" description="Helical" evidence="5">
    <location>
        <begin position="46"/>
        <end position="68"/>
    </location>
</feature>
<dbReference type="EMBL" id="VDFM01000002">
    <property type="protein sequence ID" value="MQS51959.1"/>
    <property type="molecule type" value="Genomic_DNA"/>
</dbReference>
<comment type="subcellular location">
    <subcellularLocation>
        <location evidence="1">Membrane</location>
        <topology evidence="1">Multi-pass membrane protein</topology>
    </subcellularLocation>
</comment>
<feature type="transmembrane region" description="Helical" evidence="5">
    <location>
        <begin position="347"/>
        <end position="366"/>
    </location>
</feature>
<dbReference type="Proteomes" id="UP000380386">
    <property type="component" value="Unassembled WGS sequence"/>
</dbReference>
<evidence type="ECO:0000256" key="2">
    <source>
        <dbReference type="ARBA" id="ARBA00022692"/>
    </source>
</evidence>
<keyword evidence="4 5" id="KW-0472">Membrane</keyword>
<proteinExistence type="predicted"/>
<dbReference type="OrthoDB" id="9804700at2"/>
<gene>
    <name evidence="6" type="ORF">FHL02_02875</name>
</gene>
<feature type="transmembrane region" description="Helical" evidence="5">
    <location>
        <begin position="14"/>
        <end position="34"/>
    </location>
</feature>
<dbReference type="PANTHER" id="PTHR47547">
    <property type="match status" value="1"/>
</dbReference>
<keyword evidence="2 5" id="KW-0812">Transmembrane</keyword>
<evidence type="ECO:0000313" key="7">
    <source>
        <dbReference type="Proteomes" id="UP000380386"/>
    </source>
</evidence>
<feature type="transmembrane region" description="Helical" evidence="5">
    <location>
        <begin position="437"/>
        <end position="453"/>
    </location>
</feature>
<name>A0A5P0ZG27_9LACO</name>
<sequence>MDLGRSGNLNKKKLGLFSTVMFGLSAIIGSGWMFGSAQAAKVAGPAAILSWTIGAILVFIIAIVYVEIGTMFPEDGAMSRFAMYTHGSLLGHISSWANWLSLLAIMPIESVASVQYMSSWPWEWAKWTGSLMNGDQLSVRGIFAATIMLLVFMFINFWSVTIMARFNNLVSIFKIFVPIITMIALISAHFDFGNMGSNVHEFMPNGTSSIFLAISSAGIIFSYVAFQTVINLGNDIKKPHINIRRGIVISLFISAVIYISLQVVFIGSLPHSLVAAGWSHLNFNSPYADLAIMLNLYWLSTLIYFTAFVSPFGSGLAFSASASKSLASMPKNRHMPKFLSNTNNPYASPRIALLIDFIVSFIMILMFKNWTLLSRVVSATTLISLLTGPVVAGSLRKMAPNFKRPTRVRGMQILAPLAFSLISLAIYWAMFPTTVEVIAIIIIGLPIYVVFDYRRGFKELKPKMYASLWIVCHLIFLSVISWLGSTDFGGLGIIRYPLDFVIILVVSVFVYYWAIQSSYYSTYFKEAKKLNSEIKWEQEDE</sequence>
<dbReference type="RefSeq" id="WP_153382187.1">
    <property type="nucleotide sequence ID" value="NZ_VDFM01000002.1"/>
</dbReference>
<organism evidence="6 7">
    <name type="scientific">Companilactobacillus mishanensis</name>
    <dbReference type="NCBI Taxonomy" id="2486008"/>
    <lineage>
        <taxon>Bacteria</taxon>
        <taxon>Bacillati</taxon>
        <taxon>Bacillota</taxon>
        <taxon>Bacilli</taxon>
        <taxon>Lactobacillales</taxon>
        <taxon>Lactobacillaceae</taxon>
        <taxon>Companilactobacillus</taxon>
    </lineage>
</organism>
<dbReference type="Gene3D" id="1.20.1740.10">
    <property type="entry name" value="Amino acid/polyamine transporter I"/>
    <property type="match status" value="1"/>
</dbReference>
<dbReference type="PIRSF" id="PIRSF006060">
    <property type="entry name" value="AA_transporter"/>
    <property type="match status" value="1"/>
</dbReference>
<evidence type="ECO:0000256" key="3">
    <source>
        <dbReference type="ARBA" id="ARBA00022989"/>
    </source>
</evidence>
<protein>
    <submittedName>
        <fullName evidence="6">APC family permease</fullName>
    </submittedName>
</protein>
<feature type="transmembrane region" description="Helical" evidence="5">
    <location>
        <begin position="169"/>
        <end position="190"/>
    </location>
</feature>
<dbReference type="InterPro" id="IPR052962">
    <property type="entry name" value="AA_Transporter_AGT"/>
</dbReference>
<feature type="transmembrane region" description="Helical" evidence="5">
    <location>
        <begin position="89"/>
        <end position="117"/>
    </location>
</feature>
<feature type="transmembrane region" description="Helical" evidence="5">
    <location>
        <begin position="465"/>
        <end position="484"/>
    </location>
</feature>
<feature type="transmembrane region" description="Helical" evidence="5">
    <location>
        <begin position="246"/>
        <end position="269"/>
    </location>
</feature>
<evidence type="ECO:0000256" key="4">
    <source>
        <dbReference type="ARBA" id="ARBA00023136"/>
    </source>
</evidence>
<feature type="transmembrane region" description="Helical" evidence="5">
    <location>
        <begin position="413"/>
        <end position="431"/>
    </location>
</feature>
<dbReference type="AlphaFoldDB" id="A0A5P0ZG27"/>
<feature type="transmembrane region" description="Helical" evidence="5">
    <location>
        <begin position="372"/>
        <end position="392"/>
    </location>
</feature>
<dbReference type="Pfam" id="PF13520">
    <property type="entry name" value="AA_permease_2"/>
    <property type="match status" value="1"/>
</dbReference>
<evidence type="ECO:0000313" key="6">
    <source>
        <dbReference type="EMBL" id="MQS51959.1"/>
    </source>
</evidence>
<comment type="caution">
    <text evidence="6">The sequence shown here is derived from an EMBL/GenBank/DDBJ whole genome shotgun (WGS) entry which is preliminary data.</text>
</comment>
<feature type="transmembrane region" description="Helical" evidence="5">
    <location>
        <begin position="496"/>
        <end position="515"/>
    </location>
</feature>
<accession>A0A5P0ZG27</accession>